<keyword evidence="3" id="KW-1185">Reference proteome</keyword>
<proteinExistence type="predicted"/>
<dbReference type="SUPFAM" id="SSF46565">
    <property type="entry name" value="Chaperone J-domain"/>
    <property type="match status" value="1"/>
</dbReference>
<dbReference type="PROSITE" id="PS50076">
    <property type="entry name" value="DNAJ_2"/>
    <property type="match status" value="1"/>
</dbReference>
<accession>A0A7M4CES2</accession>
<dbReference type="CDD" id="cd06257">
    <property type="entry name" value="DnaJ"/>
    <property type="match status" value="1"/>
</dbReference>
<dbReference type="EMBL" id="MT663534">
    <property type="protein sequence ID" value="QOI90182.1"/>
    <property type="molecule type" value="Genomic_DNA"/>
</dbReference>
<evidence type="ECO:0000313" key="2">
    <source>
        <dbReference type="EMBL" id="QOI90182.1"/>
    </source>
</evidence>
<feature type="domain" description="J" evidence="1">
    <location>
        <begin position="7"/>
        <end position="79"/>
    </location>
</feature>
<sequence>MEQSGISAYNILNIDKTCTLEDLKKQFKKLAVKYHPDKGGDKNIFNLVVTSFRTVHREIKAKEDQKEFFQLKSDYKSDHKRNSSQEKFVVAKEGFGDKFNKYFNENKTKNTNFEKGYDGFINEAEVKTSEKHYKLRKYKEPEGSVLSKLQFEELGTNMKDFSGRNDDMHKLQFMDYQYAHTTSKLIEPDLVEKRQEFKSFDDITSKRKNENFELTDHEKKYYEKLHNLNDKKEQKRLANFQKYQNYLSQHSESINQLLIQ</sequence>
<dbReference type="InterPro" id="IPR001623">
    <property type="entry name" value="DnaJ_domain"/>
</dbReference>
<dbReference type="PRINTS" id="PR00625">
    <property type="entry name" value="JDOMAIN"/>
</dbReference>
<evidence type="ECO:0000313" key="3">
    <source>
        <dbReference type="Proteomes" id="UP001162120"/>
    </source>
</evidence>
<reference evidence="2" key="1">
    <citation type="submission" date="2020-06" db="EMBL/GenBank/DDBJ databases">
        <title>Lateral gene transfer of anion-conducting channel rhodopsins between green algae and giant viruses.</title>
        <authorList>
            <person name="Rozenberg A."/>
            <person name="Oppermann J."/>
            <person name="Wietek J."/>
            <person name="Fernandez Lahore R.G."/>
            <person name="Sandaa R.-A."/>
            <person name="Bratbak G."/>
            <person name="Hegemann P."/>
            <person name="Beja O."/>
        </authorList>
    </citation>
    <scope>NUCLEOTIDE SEQUENCE</scope>
    <source>
        <strain evidence="2">01B</strain>
    </source>
</reference>
<evidence type="ECO:0000259" key="1">
    <source>
        <dbReference type="PROSITE" id="PS50076"/>
    </source>
</evidence>
<dbReference type="SMART" id="SM00271">
    <property type="entry name" value="DnaJ"/>
    <property type="match status" value="1"/>
</dbReference>
<organism evidence="2 3">
    <name type="scientific">Pyramimonas orientalis virus 01B</name>
    <dbReference type="NCBI Taxonomy" id="3134525"/>
    <lineage>
        <taxon>Viruses</taxon>
        <taxon>Varidnaviria</taxon>
        <taxon>Bamfordvirae</taxon>
        <taxon>Nucleocytoviricota</taxon>
        <taxon>Megaviricetes</taxon>
        <taxon>Imitervirales</taxon>
        <taxon>Allomimiviridae</taxon>
        <taxon>Heliosvirus</taxon>
        <taxon>Heliosvirus raunefjordenense</taxon>
    </lineage>
</organism>
<dbReference type="InterPro" id="IPR036869">
    <property type="entry name" value="J_dom_sf"/>
</dbReference>
<gene>
    <name evidence="2" type="ORF">HWQ62_00045</name>
</gene>
<dbReference type="Pfam" id="PF00226">
    <property type="entry name" value="DnaJ"/>
    <property type="match status" value="1"/>
</dbReference>
<protein>
    <recommendedName>
        <fullName evidence="1">J domain-containing protein</fullName>
    </recommendedName>
</protein>
<dbReference type="Proteomes" id="UP001162120">
    <property type="component" value="Segment"/>
</dbReference>
<dbReference type="Gene3D" id="1.10.287.110">
    <property type="entry name" value="DnaJ domain"/>
    <property type="match status" value="1"/>
</dbReference>
<name>A0A7M4CES2_9VIRU</name>